<dbReference type="Proteomes" id="UP000325113">
    <property type="component" value="Unassembled WGS sequence"/>
</dbReference>
<evidence type="ECO:0000313" key="2">
    <source>
        <dbReference type="EMBL" id="KAA0157749.1"/>
    </source>
</evidence>
<dbReference type="AlphaFoldDB" id="A0A5A8D1Z8"/>
<feature type="region of interest" description="Disordered" evidence="1">
    <location>
        <begin position="471"/>
        <end position="505"/>
    </location>
</feature>
<evidence type="ECO:0000313" key="7">
    <source>
        <dbReference type="Proteomes" id="UP000325113"/>
    </source>
</evidence>
<dbReference type="Proteomes" id="UP000324907">
    <property type="component" value="Unassembled WGS sequence"/>
</dbReference>
<evidence type="ECO:0000313" key="3">
    <source>
        <dbReference type="EMBL" id="KAA0159225.1"/>
    </source>
</evidence>
<evidence type="ECO:0000313" key="5">
    <source>
        <dbReference type="Proteomes" id="UP000323011"/>
    </source>
</evidence>
<dbReference type="EMBL" id="VLTM01000056">
    <property type="protein sequence ID" value="KAA0159225.1"/>
    <property type="molecule type" value="Genomic_DNA"/>
</dbReference>
<feature type="compositionally biased region" description="Basic and acidic residues" evidence="1">
    <location>
        <begin position="481"/>
        <end position="491"/>
    </location>
</feature>
<evidence type="ECO:0000313" key="4">
    <source>
        <dbReference type="EMBL" id="KAA0159573.1"/>
    </source>
</evidence>
<feature type="region of interest" description="Disordered" evidence="1">
    <location>
        <begin position="1"/>
        <end position="23"/>
    </location>
</feature>
<keyword evidence="5" id="KW-1185">Reference proteome</keyword>
<feature type="compositionally biased region" description="Low complexity" evidence="1">
    <location>
        <begin position="1"/>
        <end position="11"/>
    </location>
</feature>
<organism evidence="3 7">
    <name type="scientific">Cafeteria roenbergensis</name>
    <name type="common">Marine flagellate</name>
    <dbReference type="NCBI Taxonomy" id="33653"/>
    <lineage>
        <taxon>Eukaryota</taxon>
        <taxon>Sar</taxon>
        <taxon>Stramenopiles</taxon>
        <taxon>Bigyra</taxon>
        <taxon>Opalozoa</taxon>
        <taxon>Bicosoecida</taxon>
        <taxon>Cafeteriaceae</taxon>
        <taxon>Cafeteria</taxon>
    </lineage>
</organism>
<evidence type="ECO:0000256" key="1">
    <source>
        <dbReference type="SAM" id="MobiDB-lite"/>
    </source>
</evidence>
<dbReference type="EMBL" id="VLTN01000001">
    <property type="protein sequence ID" value="KAA0157749.1"/>
    <property type="molecule type" value="Genomic_DNA"/>
</dbReference>
<protein>
    <submittedName>
        <fullName evidence="3">Uncharacterized protein</fullName>
    </submittedName>
</protein>
<dbReference type="Proteomes" id="UP000323011">
    <property type="component" value="Unassembled WGS sequence"/>
</dbReference>
<dbReference type="EMBL" id="VLTL01000127">
    <property type="protein sequence ID" value="KAA0159573.1"/>
    <property type="molecule type" value="Genomic_DNA"/>
</dbReference>
<name>A0A5A8D1Z8_CAFRO</name>
<sequence length="557" mass="54214">MSSPAATTPSPSVHPRTGPRTRPCSNCGAAIGFAAKSCKQCKTKTRRGLGLAPLEAASTAARRAGADRREAARIEDRLSSLVGKNLYRVSRVSAGALEASSPEHARFDAAVIKGLDQAAARGAVKAARGVGALPGTMFVTIAAPSLIGRQGLVSVVESASAAAASAPSSGDDAAPPIPVDEALGAIVSAVGGDRSDIPGPLVRASAAAPPHPATHNLPSAGARVCGLLSADDVAEVIEAVVRARAASGRLTAPKMPGELARGVATPSLGAPSLSAAGAAAAVAAATSTAQALQAFPAGVLPANIRLPMSSAQLGSLATAQLSALPGAVFGNSAGLPLLPSAHGLQGTAFSMPHVASASAALPNFMATSLSTSAPLSAAAATPAKTGSQTNAVAPIGTSLPTAAPTSLALTAASSIPSLSTGFPAPNSQPALPSGPLSTAACETIADTLWPVIRAACGGNDADAAQVVAAMASRGPGRAKRARDGSGLDSARKRPRQSTGKSSIAESAAAAAAAAAAVTLPTSVPLADARSAPPATSDSAALVHASMAGSLGRQDRKA</sequence>
<proteinExistence type="predicted"/>
<reference evidence="5 6" key="1">
    <citation type="submission" date="2019-07" db="EMBL/GenBank/DDBJ databases">
        <title>Genomes of Cafeteria roenbergensis.</title>
        <authorList>
            <person name="Fischer M.G."/>
            <person name="Hackl T."/>
            <person name="Roman M."/>
        </authorList>
    </citation>
    <scope>NUCLEOTIDE SEQUENCE [LARGE SCALE GENOMIC DNA]</scope>
    <source>
        <strain evidence="2 5">BVI</strain>
        <strain evidence="3 7">Cflag</strain>
        <strain evidence="4 6">RCC970-E3</strain>
    </source>
</reference>
<gene>
    <name evidence="4" type="ORF">FNF28_05826</name>
    <name evidence="2" type="ORF">FNF29_00323</name>
    <name evidence="3" type="ORF">FNF31_04954</name>
</gene>
<comment type="caution">
    <text evidence="3">The sequence shown here is derived from an EMBL/GenBank/DDBJ whole genome shotgun (WGS) entry which is preliminary data.</text>
</comment>
<evidence type="ECO:0000313" key="6">
    <source>
        <dbReference type="Proteomes" id="UP000324907"/>
    </source>
</evidence>
<accession>A0A5A8D1Z8</accession>